<keyword evidence="3" id="KW-0547">Nucleotide-binding</keyword>
<evidence type="ECO:0000313" key="9">
    <source>
        <dbReference type="Proteomes" id="UP000198981"/>
    </source>
</evidence>
<dbReference type="STRING" id="1960309.SAMN03159343_1001"/>
<evidence type="ECO:0000256" key="1">
    <source>
        <dbReference type="ARBA" id="ARBA00006432"/>
    </source>
</evidence>
<dbReference type="InterPro" id="IPR020845">
    <property type="entry name" value="AMP-binding_CS"/>
</dbReference>
<evidence type="ECO:0000256" key="5">
    <source>
        <dbReference type="SAM" id="MobiDB-lite"/>
    </source>
</evidence>
<evidence type="ECO:0000256" key="2">
    <source>
        <dbReference type="ARBA" id="ARBA00022598"/>
    </source>
</evidence>
<name>A0A1G4XIZ7_9ACTN</name>
<gene>
    <name evidence="8" type="ORF">SAMN03159343_1001</name>
</gene>
<dbReference type="Gene3D" id="3.30.300.30">
    <property type="match status" value="1"/>
</dbReference>
<proteinExistence type="inferred from homology"/>
<dbReference type="Proteomes" id="UP000198981">
    <property type="component" value="Unassembled WGS sequence"/>
</dbReference>
<dbReference type="OrthoDB" id="9803968at2"/>
<feature type="domain" description="AMP-binding enzyme C-terminal" evidence="7">
    <location>
        <begin position="449"/>
        <end position="525"/>
    </location>
</feature>
<dbReference type="PANTHER" id="PTHR24096">
    <property type="entry name" value="LONG-CHAIN-FATTY-ACID--COA LIGASE"/>
    <property type="match status" value="1"/>
</dbReference>
<keyword evidence="9" id="KW-1185">Reference proteome</keyword>
<dbReference type="InterPro" id="IPR045851">
    <property type="entry name" value="AMP-bd_C_sf"/>
</dbReference>
<dbReference type="FunFam" id="3.40.50.12780:FF:000003">
    <property type="entry name" value="Long-chain-fatty-acid--CoA ligase FadD"/>
    <property type="match status" value="1"/>
</dbReference>
<keyword evidence="4" id="KW-0067">ATP-binding</keyword>
<dbReference type="Pfam" id="PF13193">
    <property type="entry name" value="AMP-binding_C"/>
    <property type="match status" value="1"/>
</dbReference>
<protein>
    <submittedName>
        <fullName evidence="8">Acyl-CoA synthetase (AMP-forming)/AMP-acid ligase II</fullName>
    </submittedName>
</protein>
<dbReference type="GO" id="GO:0016405">
    <property type="term" value="F:CoA-ligase activity"/>
    <property type="evidence" value="ECO:0007669"/>
    <property type="project" value="TreeGrafter"/>
</dbReference>
<feature type="domain" description="AMP-dependent synthetase/ligase" evidence="6">
    <location>
        <begin position="26"/>
        <end position="398"/>
    </location>
</feature>
<dbReference type="SUPFAM" id="SSF56801">
    <property type="entry name" value="Acetyl-CoA synthetase-like"/>
    <property type="match status" value="1"/>
</dbReference>
<dbReference type="AlphaFoldDB" id="A0A1G4XIZ7"/>
<dbReference type="InterPro" id="IPR042099">
    <property type="entry name" value="ANL_N_sf"/>
</dbReference>
<organism evidence="8 9">
    <name type="scientific">Klenkia marina</name>
    <dbReference type="NCBI Taxonomy" id="1960309"/>
    <lineage>
        <taxon>Bacteria</taxon>
        <taxon>Bacillati</taxon>
        <taxon>Actinomycetota</taxon>
        <taxon>Actinomycetes</taxon>
        <taxon>Geodermatophilales</taxon>
        <taxon>Geodermatophilaceae</taxon>
        <taxon>Klenkia</taxon>
    </lineage>
</organism>
<dbReference type="InterPro" id="IPR000873">
    <property type="entry name" value="AMP-dep_synth/lig_dom"/>
</dbReference>
<sequence>MVLASRFPDVEIPDVAVPAYVLARSRELGDAPALVDGLTGETITHAQLVGYVDRFAAALHARGLGKGDVVAVFSPNTIWFPVVFHGIAAAGCVMSPINSLYTPDEIAFQLRDSRAKLLVTVSPFLDRARPAMVAAGVTDLVVLDGAEGADSLRDLLTTQAPSVDPDLDPATDLVTLPYSSGTTGLPKGVMLTHRNLVANVAQTRPLIDLAPDGERIIAVLPFFHIYGLTVLMNQGLQWGGAVITLPRFDLEQFLRAIQDHEVTRAFVAPPILLALAKHPLVEQFDLSSLRSINSGAAPLDESLALAAQSRLRELAGTGDEGVTVAQGYGMTELSPVSHTTPDRGLSPVGDPDVPKGSVGYALPGTECRLIDPATGEDAAAGERGELWVRGPQVMAGYLNNEQATSDTLDGEGWLHTGDVAVVDELGRYTVVDRVKELIKYKGYQVAPAELEAVLIGHPGIADAAVIGVKDEESGEELPKAFLVRAPGSEITEDEVKAYMAEKVAPHKKIRLVEFIEQVPKSAAGKILRKELRAR</sequence>
<accession>A0A1G4XIZ7</accession>
<keyword evidence="2 8" id="KW-0436">Ligase</keyword>
<dbReference type="GO" id="GO:0005524">
    <property type="term" value="F:ATP binding"/>
    <property type="evidence" value="ECO:0007669"/>
    <property type="project" value="UniProtKB-KW"/>
</dbReference>
<evidence type="ECO:0000256" key="4">
    <source>
        <dbReference type="ARBA" id="ARBA00022840"/>
    </source>
</evidence>
<dbReference type="InterPro" id="IPR025110">
    <property type="entry name" value="AMP-bd_C"/>
</dbReference>
<evidence type="ECO:0000259" key="6">
    <source>
        <dbReference type="Pfam" id="PF00501"/>
    </source>
</evidence>
<evidence type="ECO:0000313" key="8">
    <source>
        <dbReference type="EMBL" id="SCX40618.1"/>
    </source>
</evidence>
<feature type="region of interest" description="Disordered" evidence="5">
    <location>
        <begin position="332"/>
        <end position="356"/>
    </location>
</feature>
<evidence type="ECO:0000259" key="7">
    <source>
        <dbReference type="Pfam" id="PF13193"/>
    </source>
</evidence>
<comment type="similarity">
    <text evidence="1">Belongs to the ATP-dependent AMP-binding enzyme family.</text>
</comment>
<dbReference type="Pfam" id="PF00501">
    <property type="entry name" value="AMP-binding"/>
    <property type="match status" value="1"/>
</dbReference>
<dbReference type="EMBL" id="FMUH01000001">
    <property type="protein sequence ID" value="SCX40618.1"/>
    <property type="molecule type" value="Genomic_DNA"/>
</dbReference>
<dbReference type="PANTHER" id="PTHR24096:SF149">
    <property type="entry name" value="AMP-BINDING DOMAIN-CONTAINING PROTEIN-RELATED"/>
    <property type="match status" value="1"/>
</dbReference>
<dbReference type="FunFam" id="3.30.300.30:FF:000007">
    <property type="entry name" value="4-coumarate--CoA ligase 2"/>
    <property type="match status" value="1"/>
</dbReference>
<dbReference type="Gene3D" id="3.40.50.12780">
    <property type="entry name" value="N-terminal domain of ligase-like"/>
    <property type="match status" value="1"/>
</dbReference>
<evidence type="ECO:0000256" key="3">
    <source>
        <dbReference type="ARBA" id="ARBA00022741"/>
    </source>
</evidence>
<reference evidence="9" key="1">
    <citation type="submission" date="2016-10" db="EMBL/GenBank/DDBJ databases">
        <authorList>
            <person name="Varghese N."/>
            <person name="Submissions S."/>
        </authorList>
    </citation>
    <scope>NUCLEOTIDE SEQUENCE [LARGE SCALE GENOMIC DNA]</scope>
    <source>
        <strain evidence="9">DSM 45722</strain>
    </source>
</reference>
<dbReference type="RefSeq" id="WP_092800135.1">
    <property type="nucleotide sequence ID" value="NZ_FMUH01000001.1"/>
</dbReference>
<dbReference type="PROSITE" id="PS00455">
    <property type="entry name" value="AMP_BINDING"/>
    <property type="match status" value="1"/>
</dbReference>
<dbReference type="CDD" id="cd05904">
    <property type="entry name" value="4CL"/>
    <property type="match status" value="1"/>
</dbReference>